<dbReference type="EMBL" id="JAOCDZ010000021">
    <property type="protein sequence ID" value="MDH0739046.1"/>
    <property type="molecule type" value="Genomic_DNA"/>
</dbReference>
<proteinExistence type="predicted"/>
<sequence length="161" mass="17057">MNRIRHTIARGPRMVVRVAVALCACAGAPVQASSPVEEAQAWPEVETVRTLLRADAAAALADCNVPGICRPGTERVDPGEHVSAQQDDIRVAAIFGSTRRLTIDVLVNGALLRYRAGYGAPVAGAVSTGGYRLLAVEGACVHLRRDELNRTACLDVGRAYP</sequence>
<dbReference type="AlphaFoldDB" id="A0AA42S6Z0"/>
<evidence type="ECO:0000313" key="2">
    <source>
        <dbReference type="EMBL" id="MDH0739046.1"/>
    </source>
</evidence>
<dbReference type="Proteomes" id="UP001161094">
    <property type="component" value="Unassembled WGS sequence"/>
</dbReference>
<feature type="signal peptide" evidence="1">
    <location>
        <begin position="1"/>
        <end position="32"/>
    </location>
</feature>
<keyword evidence="1" id="KW-0732">Signal</keyword>
<name>A0AA42S6Z0_9BURK</name>
<evidence type="ECO:0000313" key="3">
    <source>
        <dbReference type="Proteomes" id="UP001161094"/>
    </source>
</evidence>
<dbReference type="RefSeq" id="WP_279996848.1">
    <property type="nucleotide sequence ID" value="NZ_JAOCDZ010000021.1"/>
</dbReference>
<feature type="chain" id="PRO_5041277407" evidence="1">
    <location>
        <begin position="33"/>
        <end position="161"/>
    </location>
</feature>
<comment type="caution">
    <text evidence="2">The sequence shown here is derived from an EMBL/GenBank/DDBJ whole genome shotgun (WGS) entry which is preliminary data.</text>
</comment>
<accession>A0AA42S6Z0</accession>
<evidence type="ECO:0000256" key="1">
    <source>
        <dbReference type="SAM" id="SignalP"/>
    </source>
</evidence>
<gene>
    <name evidence="2" type="ORF">N5D93_24745</name>
</gene>
<protein>
    <submittedName>
        <fullName evidence="2">Uncharacterized protein</fullName>
    </submittedName>
</protein>
<reference evidence="2" key="1">
    <citation type="submission" date="2022-09" db="EMBL/GenBank/DDBJ databases">
        <title>Intensive care unit water sources are persistently colonized with multi-drug resistant bacteria and are the site of extensive horizontal gene transfer of antibiotic resistance genes.</title>
        <authorList>
            <person name="Diorio-Toth L."/>
        </authorList>
    </citation>
    <scope>NUCLEOTIDE SEQUENCE</scope>
    <source>
        <strain evidence="2">GD03843</strain>
    </source>
</reference>
<organism evidence="2 3">
    <name type="scientific">Achromobacter spanius</name>
    <dbReference type="NCBI Taxonomy" id="217203"/>
    <lineage>
        <taxon>Bacteria</taxon>
        <taxon>Pseudomonadati</taxon>
        <taxon>Pseudomonadota</taxon>
        <taxon>Betaproteobacteria</taxon>
        <taxon>Burkholderiales</taxon>
        <taxon>Alcaligenaceae</taxon>
        <taxon>Achromobacter</taxon>
    </lineage>
</organism>